<evidence type="ECO:0000259" key="3">
    <source>
        <dbReference type="PROSITE" id="PS50086"/>
    </source>
</evidence>
<dbReference type="InterPro" id="IPR035969">
    <property type="entry name" value="Rab-GAP_TBC_sf"/>
</dbReference>
<dbReference type="PANTHER" id="PTHR22957">
    <property type="entry name" value="TBC1 DOMAIN FAMILY MEMBER GTPASE-ACTIVATING PROTEIN"/>
    <property type="match status" value="1"/>
</dbReference>
<feature type="domain" description="Rab-GAP TBC" evidence="3">
    <location>
        <begin position="42"/>
        <end position="302"/>
    </location>
</feature>
<protein>
    <submittedName>
        <fullName evidence="5">TBC1 domain family member 5</fullName>
    </submittedName>
</protein>
<dbReference type="GeneID" id="112049736"/>
<evidence type="ECO:0000313" key="4">
    <source>
        <dbReference type="Proteomes" id="UP001652582"/>
    </source>
</evidence>
<dbReference type="SUPFAM" id="SSF47923">
    <property type="entry name" value="Ypt/Rab-GAP domain of gyp1p"/>
    <property type="match status" value="2"/>
</dbReference>
<keyword evidence="1" id="KW-0343">GTPase activation</keyword>
<dbReference type="PROSITE" id="PS50086">
    <property type="entry name" value="TBC_RABGAP"/>
    <property type="match status" value="1"/>
</dbReference>
<name>A0ABM3LNP6_BICAN</name>
<organism evidence="4 5">
    <name type="scientific">Bicyclus anynana</name>
    <name type="common">Squinting bush brown butterfly</name>
    <dbReference type="NCBI Taxonomy" id="110368"/>
    <lineage>
        <taxon>Eukaryota</taxon>
        <taxon>Metazoa</taxon>
        <taxon>Ecdysozoa</taxon>
        <taxon>Arthropoda</taxon>
        <taxon>Hexapoda</taxon>
        <taxon>Insecta</taxon>
        <taxon>Pterygota</taxon>
        <taxon>Neoptera</taxon>
        <taxon>Endopterygota</taxon>
        <taxon>Lepidoptera</taxon>
        <taxon>Glossata</taxon>
        <taxon>Ditrysia</taxon>
        <taxon>Papilionoidea</taxon>
        <taxon>Nymphalidae</taxon>
        <taxon>Satyrinae</taxon>
        <taxon>Satyrini</taxon>
        <taxon>Mycalesina</taxon>
        <taxon>Bicyclus</taxon>
    </lineage>
</organism>
<reference evidence="5" key="1">
    <citation type="submission" date="2025-08" db="UniProtKB">
        <authorList>
            <consortium name="RefSeq"/>
        </authorList>
    </citation>
    <scope>IDENTIFICATION</scope>
</reference>
<proteinExistence type="predicted"/>
<keyword evidence="4" id="KW-1185">Reference proteome</keyword>
<dbReference type="Gene3D" id="1.10.472.80">
    <property type="entry name" value="Ypt/Rab-GAP domain of gyp1p, domain 3"/>
    <property type="match status" value="1"/>
</dbReference>
<dbReference type="RefSeq" id="XP_052740703.1">
    <property type="nucleotide sequence ID" value="XM_052884743.1"/>
</dbReference>
<sequence length="544" mass="61264">MEQNNLNGSPSSPSKPFYEARDYDLQFPTWSLEYLKTAAVDQKLVRPRSLAWAILLNAIPSPSGDVLMSIRGHRNFYNDLKKKLSMDPRAVIGDDPLSQNDESAWKQHFCDNELKALILQDVVRTFPDEAYFRDKDVQDMMVRVLFFWARSHPSPGYRQGMHEILAPALYELHCDRIFAPQHLSDTLRYYLQEEYLEHDSYMLFSAIMKGLEKFYSTGDVIPNNCGRLPTSRTAHSQNEVVRYLERLREQHLAPADPELAAHLADCNISLELFGIRWLRLLFGREFPRAEIPLLWGFLFSDGPMLPNLHYVILAMLLPVRSLLLESDAGGALALLMRPAAVSAAHVCALALHLRAPHERPRPPPPHLHNNVRPDSVVDASSSTWSFEQRAEEEAQSSGSEGVAEGGDVARSLAALALLRARLPPAAAALQAALPRPPPQALQPLQQILQLAALLQCRNHALIDVETALEAAENQSTYSLGRRQLVPVVVLPPHKQTTKQPPKQTLKQTKQVRKVKEVPLTVFHQMECDSSSDLPFLDPLRLRTE</sequence>
<dbReference type="Gene3D" id="1.10.8.270">
    <property type="entry name" value="putative rabgap domain of human tbc1 domain family member 14 like domains"/>
    <property type="match status" value="1"/>
</dbReference>
<feature type="region of interest" description="Disordered" evidence="2">
    <location>
        <begin position="357"/>
        <end position="376"/>
    </location>
</feature>
<evidence type="ECO:0000256" key="1">
    <source>
        <dbReference type="ARBA" id="ARBA00022468"/>
    </source>
</evidence>
<dbReference type="SMART" id="SM00164">
    <property type="entry name" value="TBC"/>
    <property type="match status" value="1"/>
</dbReference>
<evidence type="ECO:0000313" key="5">
    <source>
        <dbReference type="RefSeq" id="XP_052740703.1"/>
    </source>
</evidence>
<dbReference type="InterPro" id="IPR000195">
    <property type="entry name" value="Rab-GAP-TBC_dom"/>
</dbReference>
<dbReference type="Pfam" id="PF00566">
    <property type="entry name" value="RabGAP-TBC"/>
    <property type="match status" value="1"/>
</dbReference>
<dbReference type="PANTHER" id="PTHR22957:SF337">
    <property type="entry name" value="TBC1 DOMAIN FAMILY MEMBER 5"/>
    <property type="match status" value="1"/>
</dbReference>
<evidence type="ECO:0000256" key="2">
    <source>
        <dbReference type="SAM" id="MobiDB-lite"/>
    </source>
</evidence>
<gene>
    <name evidence="5" type="primary">LOC112049736</name>
</gene>
<dbReference type="Proteomes" id="UP001652582">
    <property type="component" value="Chromosome 12"/>
</dbReference>
<accession>A0ABM3LNP6</accession>